<organism evidence="10 11">
    <name type="scientific">Immersiella caudata</name>
    <dbReference type="NCBI Taxonomy" id="314043"/>
    <lineage>
        <taxon>Eukaryota</taxon>
        <taxon>Fungi</taxon>
        <taxon>Dikarya</taxon>
        <taxon>Ascomycota</taxon>
        <taxon>Pezizomycotina</taxon>
        <taxon>Sordariomycetes</taxon>
        <taxon>Sordariomycetidae</taxon>
        <taxon>Sordariales</taxon>
        <taxon>Lasiosphaeriaceae</taxon>
        <taxon>Immersiella</taxon>
    </lineage>
</organism>
<comment type="function">
    <text evidence="1">May be involved in a process influencing telomere capping.</text>
</comment>
<feature type="compositionally biased region" description="Basic and acidic residues" evidence="8">
    <location>
        <begin position="119"/>
        <end position="159"/>
    </location>
</feature>
<dbReference type="GO" id="GO:0005737">
    <property type="term" value="C:cytoplasm"/>
    <property type="evidence" value="ECO:0007669"/>
    <property type="project" value="UniProtKB-SubCell"/>
</dbReference>
<dbReference type="EMBL" id="JAULSU010000001">
    <property type="protein sequence ID" value="KAK0632138.1"/>
    <property type="molecule type" value="Genomic_DNA"/>
</dbReference>
<sequence length="570" mass="63500">MPRAQVTSAAARRTGLSRHQAVPPLLSVFKNDDKDKESDIEDPAPRREEPAVDAPPLEDSDSSDGLPGRGDIQRSQFRSQFVRPPRYYPRRTNNDDEQTAGISSPARYTLATKNSARSSRRDAGTKAEESTETPSEKASEESSYKEDPDQTVKEEREALGAHFNDNLDQAFAKNAEQRTVQCKKRITFGRAPYRPLSTISPTGRVSPNKEFMTPKELSPQKDCGTPSTKRTLQLPGATPKTKTSSQEGTVTSSRRLKVPNSPTKINEEGPSHSKRKLEGSVERQASKHARPRKAKPEPEPEPALRPVLKIPELFSSSFEFGEDSAFLDDVEETLPACTNRSFSPLSEATTPTSSRPMCPMCDEVVDVALLAQFKAKRRHMTLQEEQQFCVLHKRASAKKAWLDNGYPDISWSGLEARINKQHRFLREILEGGRSHFGEIFREKVKTGQNKTLLKSEESLTPGYYGGRGLRAMSENLVNKFSSLLRRRAVEDRLVSARGHTAYVQSVLVPELTVRLIMEDMQVDAEEARSIMATSKWVGELLNEEVADIVLGEDEEESGSELSSCPDTDGP</sequence>
<name>A0AA40CCA4_9PEZI</name>
<evidence type="ECO:0000256" key="4">
    <source>
        <dbReference type="ARBA" id="ARBA00009461"/>
    </source>
</evidence>
<evidence type="ECO:0000256" key="6">
    <source>
        <dbReference type="ARBA" id="ARBA00022490"/>
    </source>
</evidence>
<accession>A0AA40CCA4</accession>
<evidence type="ECO:0000256" key="2">
    <source>
        <dbReference type="ARBA" id="ARBA00004123"/>
    </source>
</evidence>
<evidence type="ECO:0000313" key="11">
    <source>
        <dbReference type="Proteomes" id="UP001175000"/>
    </source>
</evidence>
<feature type="compositionally biased region" description="Basic and acidic residues" evidence="8">
    <location>
        <begin position="265"/>
        <end position="285"/>
    </location>
</feature>
<comment type="similarity">
    <text evidence="4">Belongs to the RTC4 family.</text>
</comment>
<dbReference type="InterPro" id="IPR028094">
    <property type="entry name" value="RTC4_C"/>
</dbReference>
<feature type="compositionally biased region" description="Polar residues" evidence="8">
    <location>
        <begin position="240"/>
        <end position="253"/>
    </location>
</feature>
<dbReference type="AlphaFoldDB" id="A0AA40CCA4"/>
<evidence type="ECO:0000256" key="5">
    <source>
        <dbReference type="ARBA" id="ARBA00015162"/>
    </source>
</evidence>
<feature type="domain" description="Restriction of telomere capping protein 4 C-terminal" evidence="9">
    <location>
        <begin position="428"/>
        <end position="544"/>
    </location>
</feature>
<dbReference type="PANTHER" id="PTHR41391:SF1">
    <property type="entry name" value="RESTRICTION OF TELOMERE CAPPING PROTEIN 4"/>
    <property type="match status" value="1"/>
</dbReference>
<keyword evidence="7" id="KW-0539">Nucleus</keyword>
<evidence type="ECO:0000256" key="1">
    <source>
        <dbReference type="ARBA" id="ARBA00002738"/>
    </source>
</evidence>
<feature type="region of interest" description="Disordered" evidence="8">
    <location>
        <begin position="551"/>
        <end position="570"/>
    </location>
</feature>
<dbReference type="Proteomes" id="UP001175000">
    <property type="component" value="Unassembled WGS sequence"/>
</dbReference>
<dbReference type="Pfam" id="PF14474">
    <property type="entry name" value="RTC4"/>
    <property type="match status" value="1"/>
</dbReference>
<dbReference type="PANTHER" id="PTHR41391">
    <property type="entry name" value="RESTRICTION OF TELOMERE CAPPING PROTEIN 4"/>
    <property type="match status" value="1"/>
</dbReference>
<evidence type="ECO:0000256" key="7">
    <source>
        <dbReference type="ARBA" id="ARBA00023242"/>
    </source>
</evidence>
<evidence type="ECO:0000313" key="10">
    <source>
        <dbReference type="EMBL" id="KAK0632138.1"/>
    </source>
</evidence>
<keyword evidence="6" id="KW-0963">Cytoplasm</keyword>
<evidence type="ECO:0000259" key="9">
    <source>
        <dbReference type="SMART" id="SM01312"/>
    </source>
</evidence>
<comment type="subcellular location">
    <subcellularLocation>
        <location evidence="3">Cytoplasm</location>
    </subcellularLocation>
    <subcellularLocation>
        <location evidence="2">Nucleus</location>
    </subcellularLocation>
</comment>
<dbReference type="InterPro" id="IPR039024">
    <property type="entry name" value="RTC4"/>
</dbReference>
<gene>
    <name evidence="10" type="ORF">B0T14DRAFT_559855</name>
</gene>
<feature type="region of interest" description="Disordered" evidence="8">
    <location>
        <begin position="1"/>
        <end position="162"/>
    </location>
</feature>
<keyword evidence="11" id="KW-1185">Reference proteome</keyword>
<comment type="caution">
    <text evidence="10">The sequence shown here is derived from an EMBL/GenBank/DDBJ whole genome shotgun (WGS) entry which is preliminary data.</text>
</comment>
<protein>
    <recommendedName>
        <fullName evidence="5">Restriction of telomere capping protein 4</fullName>
    </recommendedName>
</protein>
<dbReference type="GO" id="GO:0005634">
    <property type="term" value="C:nucleus"/>
    <property type="evidence" value="ECO:0007669"/>
    <property type="project" value="UniProtKB-SubCell"/>
</dbReference>
<feature type="region of interest" description="Disordered" evidence="8">
    <location>
        <begin position="185"/>
        <end position="303"/>
    </location>
</feature>
<proteinExistence type="inferred from homology"/>
<reference evidence="10" key="1">
    <citation type="submission" date="2023-06" db="EMBL/GenBank/DDBJ databases">
        <title>Genome-scale phylogeny and comparative genomics of the fungal order Sordariales.</title>
        <authorList>
            <consortium name="Lawrence Berkeley National Laboratory"/>
            <person name="Hensen N."/>
            <person name="Bonometti L."/>
            <person name="Westerberg I."/>
            <person name="Brannstrom I.O."/>
            <person name="Guillou S."/>
            <person name="Cros-Aarteil S."/>
            <person name="Calhoun S."/>
            <person name="Haridas S."/>
            <person name="Kuo A."/>
            <person name="Mondo S."/>
            <person name="Pangilinan J."/>
            <person name="Riley R."/>
            <person name="Labutti K."/>
            <person name="Andreopoulos B."/>
            <person name="Lipzen A."/>
            <person name="Chen C."/>
            <person name="Yanf M."/>
            <person name="Daum C."/>
            <person name="Ng V."/>
            <person name="Clum A."/>
            <person name="Steindorff A."/>
            <person name="Ohm R."/>
            <person name="Martin F."/>
            <person name="Silar P."/>
            <person name="Natvig D."/>
            <person name="Lalanne C."/>
            <person name="Gautier V."/>
            <person name="Ament-Velasquez S.L."/>
            <person name="Kruys A."/>
            <person name="Hutchinson M.I."/>
            <person name="Powell A.J."/>
            <person name="Barry K."/>
            <person name="Miller A.N."/>
            <person name="Grigoriev I.V."/>
            <person name="Debuchy R."/>
            <person name="Gladieux P."/>
            <person name="Thoren M.H."/>
            <person name="Johannesson H."/>
        </authorList>
    </citation>
    <scope>NUCLEOTIDE SEQUENCE</scope>
    <source>
        <strain evidence="10">CBS 606.72</strain>
    </source>
</reference>
<feature type="compositionally biased region" description="Basic and acidic residues" evidence="8">
    <location>
        <begin position="30"/>
        <end position="50"/>
    </location>
</feature>
<evidence type="ECO:0000256" key="3">
    <source>
        <dbReference type="ARBA" id="ARBA00004496"/>
    </source>
</evidence>
<evidence type="ECO:0000256" key="8">
    <source>
        <dbReference type="SAM" id="MobiDB-lite"/>
    </source>
</evidence>
<dbReference type="SMART" id="SM01312">
    <property type="entry name" value="RTC4"/>
    <property type="match status" value="1"/>
</dbReference>